<comment type="caution">
    <text evidence="1">The sequence shown here is derived from an EMBL/GenBank/DDBJ whole genome shotgun (WGS) entry which is preliminary data.</text>
</comment>
<evidence type="ECO:0000313" key="1">
    <source>
        <dbReference type="EMBL" id="KAG9242931.1"/>
    </source>
</evidence>
<evidence type="ECO:0000313" key="2">
    <source>
        <dbReference type="Proteomes" id="UP000887226"/>
    </source>
</evidence>
<dbReference type="EMBL" id="MU254021">
    <property type="protein sequence ID" value="KAG9242931.1"/>
    <property type="molecule type" value="Genomic_DNA"/>
</dbReference>
<proteinExistence type="predicted"/>
<name>A0A9P7Z082_9HELO</name>
<sequence length="321" mass="36105">MLCVVPKFMPTTNPELDALLLILRNRAFVPPHLHKKSQKLIYSPKYREKLLSETVYANIGDEKVRLEPIDVTKDVPCVRKVVQQAYQMMKDKKDWANLPAIFIGAAGIKFPVNTVLKQRIVAAAVLNGRSDIILECIRQKTFTKEEYSTIASRLIFELQNQALACDWEEEYTEKALVTAESALAFLDEKHYHVKTKSTDLRGRPEIVGQVLELAAVRASKHLGGKDVDRKVETYAKALLSTLENGIGKHRRDEHFLKNLVPVFYGMKLAQTVLKPGSPIVSQLEAKAAGLETELHERAAKLQAESPDCVRSTDEIMTVTDL</sequence>
<protein>
    <submittedName>
        <fullName evidence="1">Uncharacterized protein</fullName>
    </submittedName>
</protein>
<dbReference type="OrthoDB" id="5405126at2759"/>
<reference evidence="1" key="1">
    <citation type="journal article" date="2021" name="IMA Fungus">
        <title>Genomic characterization of three marine fungi, including Emericellopsis atlantica sp. nov. with signatures of a generalist lifestyle and marine biomass degradation.</title>
        <authorList>
            <person name="Hagestad O.C."/>
            <person name="Hou L."/>
            <person name="Andersen J.H."/>
            <person name="Hansen E.H."/>
            <person name="Altermark B."/>
            <person name="Li C."/>
            <person name="Kuhnert E."/>
            <person name="Cox R.J."/>
            <person name="Crous P.W."/>
            <person name="Spatafora J.W."/>
            <person name="Lail K."/>
            <person name="Amirebrahimi M."/>
            <person name="Lipzen A."/>
            <person name="Pangilinan J."/>
            <person name="Andreopoulos W."/>
            <person name="Hayes R.D."/>
            <person name="Ng V."/>
            <person name="Grigoriev I.V."/>
            <person name="Jackson S.A."/>
            <person name="Sutton T.D.S."/>
            <person name="Dobson A.D.W."/>
            <person name="Rama T."/>
        </authorList>
    </citation>
    <scope>NUCLEOTIDE SEQUENCE</scope>
    <source>
        <strain evidence="1">TRa3180A</strain>
    </source>
</reference>
<dbReference type="AlphaFoldDB" id="A0A9P7Z082"/>
<keyword evidence="2" id="KW-1185">Reference proteome</keyword>
<gene>
    <name evidence="1" type="ORF">BJ878DRAFT_543786</name>
</gene>
<accession>A0A9P7Z082</accession>
<organism evidence="1 2">
    <name type="scientific">Calycina marina</name>
    <dbReference type="NCBI Taxonomy" id="1763456"/>
    <lineage>
        <taxon>Eukaryota</taxon>
        <taxon>Fungi</taxon>
        <taxon>Dikarya</taxon>
        <taxon>Ascomycota</taxon>
        <taxon>Pezizomycotina</taxon>
        <taxon>Leotiomycetes</taxon>
        <taxon>Helotiales</taxon>
        <taxon>Pezizellaceae</taxon>
        <taxon>Calycina</taxon>
    </lineage>
</organism>
<dbReference type="Proteomes" id="UP000887226">
    <property type="component" value="Unassembled WGS sequence"/>
</dbReference>